<protein>
    <submittedName>
        <fullName evidence="2">Pimeloyl-ACP methyl ester carboxylesterase</fullName>
    </submittedName>
</protein>
<dbReference type="SUPFAM" id="SSF53474">
    <property type="entry name" value="alpha/beta-Hydrolases"/>
    <property type="match status" value="1"/>
</dbReference>
<dbReference type="PANTHER" id="PTHR43433">
    <property type="entry name" value="HYDROLASE, ALPHA/BETA FOLD FAMILY PROTEIN"/>
    <property type="match status" value="1"/>
</dbReference>
<accession>A0A285D8Q0</accession>
<evidence type="ECO:0000313" key="3">
    <source>
        <dbReference type="Proteomes" id="UP000219546"/>
    </source>
</evidence>
<proteinExistence type="predicted"/>
<dbReference type="Proteomes" id="UP000219546">
    <property type="component" value="Unassembled WGS sequence"/>
</dbReference>
<dbReference type="InterPro" id="IPR050471">
    <property type="entry name" value="AB_hydrolase"/>
</dbReference>
<dbReference type="InterPro" id="IPR000073">
    <property type="entry name" value="AB_hydrolase_1"/>
</dbReference>
<reference evidence="2 3" key="1">
    <citation type="submission" date="2017-08" db="EMBL/GenBank/DDBJ databases">
        <authorList>
            <person name="de Groot N.N."/>
        </authorList>
    </citation>
    <scope>NUCLEOTIDE SEQUENCE [LARGE SCALE GENOMIC DNA]</scope>
    <source>
        <strain evidence="2 3">JC228</strain>
    </source>
</reference>
<gene>
    <name evidence="2" type="ORF">SAMN05877753_11363</name>
</gene>
<dbReference type="AlphaFoldDB" id="A0A285D8Q0"/>
<evidence type="ECO:0000259" key="1">
    <source>
        <dbReference type="Pfam" id="PF00561"/>
    </source>
</evidence>
<dbReference type="Pfam" id="PF00561">
    <property type="entry name" value="Abhydrolase_1"/>
    <property type="match status" value="1"/>
</dbReference>
<dbReference type="OrthoDB" id="9805423at2"/>
<dbReference type="GO" id="GO:0004806">
    <property type="term" value="F:triacylglycerol lipase activity"/>
    <property type="evidence" value="ECO:0007669"/>
    <property type="project" value="TreeGrafter"/>
</dbReference>
<evidence type="ECO:0000313" key="2">
    <source>
        <dbReference type="EMBL" id="SNX75563.1"/>
    </source>
</evidence>
<dbReference type="PANTHER" id="PTHR43433:SF5">
    <property type="entry name" value="AB HYDROLASE-1 DOMAIN-CONTAINING PROTEIN"/>
    <property type="match status" value="1"/>
</dbReference>
<name>A0A285D8Q0_9BACI</name>
<dbReference type="RefSeq" id="WP_097160628.1">
    <property type="nucleotide sequence ID" value="NZ_JBEPMQ010000017.1"/>
</dbReference>
<dbReference type="InterPro" id="IPR029058">
    <property type="entry name" value="AB_hydrolase_fold"/>
</dbReference>
<dbReference type="Gene3D" id="3.40.50.1820">
    <property type="entry name" value="alpha/beta hydrolase"/>
    <property type="match status" value="1"/>
</dbReference>
<feature type="domain" description="AB hydrolase-1" evidence="1">
    <location>
        <begin position="22"/>
        <end position="158"/>
    </location>
</feature>
<dbReference type="GO" id="GO:0046503">
    <property type="term" value="P:glycerolipid catabolic process"/>
    <property type="evidence" value="ECO:0007669"/>
    <property type="project" value="TreeGrafter"/>
</dbReference>
<organism evidence="2 3">
    <name type="scientific">Bacillus oleivorans</name>
    <dbReference type="NCBI Taxonomy" id="1448271"/>
    <lineage>
        <taxon>Bacteria</taxon>
        <taxon>Bacillati</taxon>
        <taxon>Bacillota</taxon>
        <taxon>Bacilli</taxon>
        <taxon>Bacillales</taxon>
        <taxon>Bacillaceae</taxon>
        <taxon>Bacillus</taxon>
    </lineage>
</organism>
<dbReference type="EMBL" id="OAOP01000013">
    <property type="protein sequence ID" value="SNX75563.1"/>
    <property type="molecule type" value="Genomic_DNA"/>
</dbReference>
<keyword evidence="3" id="KW-1185">Reference proteome</keyword>
<sequence length="271" mass="29255">MKSNTLKMPGATIYFEVRGSGPPLLLIPGGPADAGVFTDLAEHLANHYMVVSYDPRGNSRSTLNGEPEEQQLDLHGDDVARLIDAIGAEQAYVFGTSGGAQIALNLAARYPERVLTLVAHEPPCLQMLSDPKKALADTEDLYNTYCREGAGAAMQQFLSLSGMNEEMEQGSMGSQPTSEERETFARIGGNIDYFFAHGIKPLSFYIPDVEKLREGTARIILGVGESSKGKLAYRTTVALAEKLGSEPVIFPGNHGGYGTDPNRFADILQNI</sequence>